<keyword evidence="1" id="KW-0812">Transmembrane</keyword>
<evidence type="ECO:0000313" key="3">
    <source>
        <dbReference type="Proteomes" id="UP000723463"/>
    </source>
</evidence>
<evidence type="ECO:0000313" key="2">
    <source>
        <dbReference type="EMBL" id="KAF9544200.1"/>
    </source>
</evidence>
<feature type="transmembrane region" description="Helical" evidence="1">
    <location>
        <begin position="368"/>
        <end position="389"/>
    </location>
</feature>
<comment type="caution">
    <text evidence="2">The sequence shown here is derived from an EMBL/GenBank/DDBJ whole genome shotgun (WGS) entry which is preliminary data.</text>
</comment>
<protein>
    <submittedName>
        <fullName evidence="2">Uncharacterized protein</fullName>
    </submittedName>
</protein>
<feature type="transmembrane region" description="Helical" evidence="1">
    <location>
        <begin position="60"/>
        <end position="84"/>
    </location>
</feature>
<keyword evidence="3" id="KW-1185">Reference proteome</keyword>
<proteinExistence type="predicted"/>
<dbReference type="Pfam" id="PF08426">
    <property type="entry name" value="ICE2"/>
    <property type="match status" value="1"/>
</dbReference>
<dbReference type="GO" id="GO:0048309">
    <property type="term" value="P:endoplasmic reticulum inheritance"/>
    <property type="evidence" value="ECO:0007669"/>
    <property type="project" value="TreeGrafter"/>
</dbReference>
<sequence length="401" mass="43733">MLLSVLRAGWRGAHYLALLAFLTLTFDISKACGLDFSLWLVSWYIATIALRRVFKSSGPIKTVITSATVAEPLVVVGLLFLAIFRSTKGLSGSHGIWETVIRGSDPILTLLEGFGTILIIQKSSQVVRRLAGKSDGYQIAFLVLSASVYVTAGFGLYQLYAASAPELVPSVRSASVIGCCMTLTIVLSIIALVSGRGVITDTAFLFAYMVMSMYIAARNEAIENLPAKSKIMPMHSAIDFGPLSVPYLQSLSLQDVEKITIQALVHLSQLVQVLVRALSPNILVSLLYRMGVLMTVSHIAPSLNIGQDTVLSNDHGYARKSSGDYSLDDDGESSSRVMPFLASMAKPVLLMTHTRILLQYFGYARPALAIWGWLNSFLCLALFAAELVLARDDAWEHYRND</sequence>
<feature type="transmembrane region" description="Helical" evidence="1">
    <location>
        <begin position="139"/>
        <end position="161"/>
    </location>
</feature>
<feature type="transmembrane region" description="Helical" evidence="1">
    <location>
        <begin position="173"/>
        <end position="193"/>
    </location>
</feature>
<evidence type="ECO:0000256" key="1">
    <source>
        <dbReference type="SAM" id="Phobius"/>
    </source>
</evidence>
<dbReference type="GO" id="GO:0032541">
    <property type="term" value="C:cortical endoplasmic reticulum"/>
    <property type="evidence" value="ECO:0007669"/>
    <property type="project" value="TreeGrafter"/>
</dbReference>
<dbReference type="InterPro" id="IPR013635">
    <property type="entry name" value="Ice2"/>
</dbReference>
<reference evidence="2" key="1">
    <citation type="journal article" date="2020" name="Fungal Divers.">
        <title>Resolving the Mortierellaceae phylogeny through synthesis of multi-gene phylogenetics and phylogenomics.</title>
        <authorList>
            <person name="Vandepol N."/>
            <person name="Liber J."/>
            <person name="Desiro A."/>
            <person name="Na H."/>
            <person name="Kennedy M."/>
            <person name="Barry K."/>
            <person name="Grigoriev I.V."/>
            <person name="Miller A.N."/>
            <person name="O'Donnell K."/>
            <person name="Stajich J.E."/>
            <person name="Bonito G."/>
        </authorList>
    </citation>
    <scope>NUCLEOTIDE SEQUENCE</scope>
    <source>
        <strain evidence="2">NRRL 2591</strain>
    </source>
</reference>
<accession>A0A9P6F896</accession>
<dbReference type="PANTHER" id="PTHR31726:SF2">
    <property type="entry name" value="PROTEIN ICE2"/>
    <property type="match status" value="1"/>
</dbReference>
<dbReference type="PANTHER" id="PTHR31726">
    <property type="entry name" value="PROTEIN ICE2"/>
    <property type="match status" value="1"/>
</dbReference>
<dbReference type="GO" id="GO:0000921">
    <property type="term" value="P:septin ring assembly"/>
    <property type="evidence" value="ECO:0007669"/>
    <property type="project" value="TreeGrafter"/>
</dbReference>
<keyword evidence="1" id="KW-1133">Transmembrane helix</keyword>
<feature type="transmembrane region" description="Helical" evidence="1">
    <location>
        <begin position="12"/>
        <end position="29"/>
    </location>
</feature>
<dbReference type="Proteomes" id="UP000723463">
    <property type="component" value="Unassembled WGS sequence"/>
</dbReference>
<dbReference type="GO" id="GO:0097038">
    <property type="term" value="C:perinuclear endoplasmic reticulum"/>
    <property type="evidence" value="ECO:0007669"/>
    <property type="project" value="TreeGrafter"/>
</dbReference>
<name>A0A9P6F896_9FUNG</name>
<keyword evidence="1" id="KW-0472">Membrane</keyword>
<dbReference type="EMBL" id="JAAAXW010000096">
    <property type="protein sequence ID" value="KAF9544200.1"/>
    <property type="molecule type" value="Genomic_DNA"/>
</dbReference>
<dbReference type="GO" id="GO:0005789">
    <property type="term" value="C:endoplasmic reticulum membrane"/>
    <property type="evidence" value="ECO:0007669"/>
    <property type="project" value="TreeGrafter"/>
</dbReference>
<organism evidence="2 3">
    <name type="scientific">Mortierella hygrophila</name>
    <dbReference type="NCBI Taxonomy" id="979708"/>
    <lineage>
        <taxon>Eukaryota</taxon>
        <taxon>Fungi</taxon>
        <taxon>Fungi incertae sedis</taxon>
        <taxon>Mucoromycota</taxon>
        <taxon>Mortierellomycotina</taxon>
        <taxon>Mortierellomycetes</taxon>
        <taxon>Mortierellales</taxon>
        <taxon>Mortierellaceae</taxon>
        <taxon>Mortierella</taxon>
    </lineage>
</organism>
<gene>
    <name evidence="2" type="ORF">EC957_012341</name>
</gene>
<dbReference type="AlphaFoldDB" id="A0A9P6F896"/>